<name>A0A1G9B1E5_9MICO</name>
<gene>
    <name evidence="1" type="ORF">SAMN05216282_10510</name>
</gene>
<dbReference type="EMBL" id="FNFU01000005">
    <property type="protein sequence ID" value="SDK33352.1"/>
    <property type="molecule type" value="Genomic_DNA"/>
</dbReference>
<evidence type="ECO:0000313" key="1">
    <source>
        <dbReference type="EMBL" id="SDK33352.1"/>
    </source>
</evidence>
<accession>A0A1G9B1E5</accession>
<proteinExistence type="predicted"/>
<keyword evidence="2" id="KW-1185">Reference proteome</keyword>
<reference evidence="1 2" key="1">
    <citation type="submission" date="2016-10" db="EMBL/GenBank/DDBJ databases">
        <authorList>
            <person name="de Groot N.N."/>
        </authorList>
    </citation>
    <scope>NUCLEOTIDE SEQUENCE [LARGE SCALE GENOMIC DNA]</scope>
    <source>
        <strain evidence="1 2">CGMCC 1.5382</strain>
    </source>
</reference>
<sequence>MASLRVHPDRLEIHLTPAERTLSLRRDDIVVQRENIRSVAITDDPWIWIRGIRAPGIEVPLVLAVGTWKFHGGKDFLAIKGKRQAVVIDLVDEEFARVVLSTSHAGDLIASLKI</sequence>
<dbReference type="RefSeq" id="WP_092322494.1">
    <property type="nucleotide sequence ID" value="NZ_FNFU01000005.1"/>
</dbReference>
<dbReference type="AlphaFoldDB" id="A0A1G9B1E5"/>
<dbReference type="Proteomes" id="UP000198701">
    <property type="component" value="Unassembled WGS sequence"/>
</dbReference>
<protein>
    <submittedName>
        <fullName evidence="1">Uncharacterized protein</fullName>
    </submittedName>
</protein>
<dbReference type="STRING" id="386301.SAMN05216282_10510"/>
<organism evidence="1 2">
    <name type="scientific">Cryobacterium psychrotolerans</name>
    <dbReference type="NCBI Taxonomy" id="386301"/>
    <lineage>
        <taxon>Bacteria</taxon>
        <taxon>Bacillati</taxon>
        <taxon>Actinomycetota</taxon>
        <taxon>Actinomycetes</taxon>
        <taxon>Micrococcales</taxon>
        <taxon>Microbacteriaceae</taxon>
        <taxon>Cryobacterium</taxon>
    </lineage>
</organism>
<dbReference type="OrthoDB" id="530515at2"/>
<evidence type="ECO:0000313" key="2">
    <source>
        <dbReference type="Proteomes" id="UP000198701"/>
    </source>
</evidence>